<accession>A0A7E5X1T6</accession>
<dbReference type="InParanoid" id="A0A7E5X1T6"/>
<dbReference type="Proteomes" id="UP000322000">
    <property type="component" value="Unplaced"/>
</dbReference>
<dbReference type="KEGG" id="tnl:113507656"/>
<sequence length="341" mass="38228">MLRSPTKSHSESDLVTVTAPTTRENVTQRKRKQPESEITEAINKLSADINLKFDLLRSDLDGTLKLITDKITNIQSDLAAVTLVTSNITTELNSLKSDYSSLGKKVSDLSQNHMALTQEVTQLKTSLQHAVDEQGDFRTKINSLCTQGISSDLVCSTLSAIEMKMDTLEQQARNCNVELCNLPDKRNENLITIIENVCLKINFPLQQKDIIAIHRVPHAHKDNNKPKNIIIKLSSRILRDNLLSAFRLAKGINSDQLGLSGNSHRIYMHEHLTLKKKQLFRETREAARKHAFKYVWVKHGTILVRETDSTAAMAIHSSSDIKKIKSGNGSTKSYNSDSQQS</sequence>
<gene>
    <name evidence="4" type="primary">LOC113507656</name>
</gene>
<evidence type="ECO:0000313" key="4">
    <source>
        <dbReference type="RefSeq" id="XP_026746356.1"/>
    </source>
</evidence>
<dbReference type="RefSeq" id="XP_026746356.1">
    <property type="nucleotide sequence ID" value="XM_026890555.1"/>
</dbReference>
<reference evidence="4" key="1">
    <citation type="submission" date="2025-08" db="UniProtKB">
        <authorList>
            <consortium name="RefSeq"/>
        </authorList>
    </citation>
    <scope>IDENTIFICATION</scope>
</reference>
<feature type="domain" description="FP protein C-terminal" evidence="2">
    <location>
        <begin position="273"/>
        <end position="325"/>
    </location>
</feature>
<dbReference type="AlphaFoldDB" id="A0A7E5X1T6"/>
<evidence type="ECO:0000259" key="2">
    <source>
        <dbReference type="Pfam" id="PF25298"/>
    </source>
</evidence>
<keyword evidence="3" id="KW-1185">Reference proteome</keyword>
<feature type="region of interest" description="Disordered" evidence="1">
    <location>
        <begin position="1"/>
        <end position="37"/>
    </location>
</feature>
<evidence type="ECO:0000256" key="1">
    <source>
        <dbReference type="SAM" id="MobiDB-lite"/>
    </source>
</evidence>
<dbReference type="OrthoDB" id="7484295at2759"/>
<dbReference type="Pfam" id="PF25298">
    <property type="entry name" value="Baculo_FP_2nd"/>
    <property type="match status" value="1"/>
</dbReference>
<proteinExistence type="predicted"/>
<name>A0A7E5X1T6_TRINI</name>
<feature type="region of interest" description="Disordered" evidence="1">
    <location>
        <begin position="322"/>
        <end position="341"/>
    </location>
</feature>
<evidence type="ECO:0000313" key="3">
    <source>
        <dbReference type="Proteomes" id="UP000322000"/>
    </source>
</evidence>
<feature type="compositionally biased region" description="Polar residues" evidence="1">
    <location>
        <begin position="327"/>
        <end position="341"/>
    </location>
</feature>
<organism evidence="3 4">
    <name type="scientific">Trichoplusia ni</name>
    <name type="common">Cabbage looper</name>
    <dbReference type="NCBI Taxonomy" id="7111"/>
    <lineage>
        <taxon>Eukaryota</taxon>
        <taxon>Metazoa</taxon>
        <taxon>Ecdysozoa</taxon>
        <taxon>Arthropoda</taxon>
        <taxon>Hexapoda</taxon>
        <taxon>Insecta</taxon>
        <taxon>Pterygota</taxon>
        <taxon>Neoptera</taxon>
        <taxon>Endopterygota</taxon>
        <taxon>Lepidoptera</taxon>
        <taxon>Glossata</taxon>
        <taxon>Ditrysia</taxon>
        <taxon>Noctuoidea</taxon>
        <taxon>Noctuidae</taxon>
        <taxon>Plusiinae</taxon>
        <taxon>Trichoplusia</taxon>
    </lineage>
</organism>
<protein>
    <submittedName>
        <fullName evidence="4">Uncharacterized protein LOC113507656</fullName>
    </submittedName>
</protein>
<dbReference type="InterPro" id="IPR057251">
    <property type="entry name" value="FP_C"/>
</dbReference>
<dbReference type="GeneID" id="113507656"/>
<feature type="compositionally biased region" description="Polar residues" evidence="1">
    <location>
        <begin position="13"/>
        <end position="25"/>
    </location>
</feature>